<accession>A0A4Y9F132</accession>
<evidence type="ECO:0000313" key="7">
    <source>
        <dbReference type="EMBL" id="TFU22061.1"/>
    </source>
</evidence>
<dbReference type="EMBL" id="SPQC01000007">
    <property type="protein sequence ID" value="TFU23548.1"/>
    <property type="molecule type" value="Genomic_DNA"/>
</dbReference>
<evidence type="ECO:0000313" key="5">
    <source>
        <dbReference type="EMBL" id="TFU20654.1"/>
    </source>
</evidence>
<evidence type="ECO:0000313" key="6">
    <source>
        <dbReference type="EMBL" id="TFU20730.1"/>
    </source>
</evidence>
<dbReference type="OrthoDB" id="4281720at2"/>
<gene>
    <name evidence="10" type="ORF">E4U03_01150</name>
    <name evidence="9" type="ORF">E4U03_03185</name>
    <name evidence="8" type="ORF">E4U03_04445</name>
    <name evidence="7" type="ORF">E4U03_07485</name>
    <name evidence="6" type="ORF">E4U03_10775</name>
    <name evidence="5" type="ORF">E4U03_11030</name>
    <name evidence="4" type="ORF">E4U03_11660</name>
    <name evidence="3" type="ORF">E4U03_12115</name>
    <name evidence="2" type="ORF">E4U03_12520</name>
</gene>
<evidence type="ECO:0000313" key="10">
    <source>
        <dbReference type="EMBL" id="TFU24199.1"/>
    </source>
</evidence>
<name>A0A4Y9F132_9MICC</name>
<evidence type="ECO:0000313" key="4">
    <source>
        <dbReference type="EMBL" id="TFU20334.1"/>
    </source>
</evidence>
<dbReference type="AlphaFoldDB" id="A0A4Y9F132"/>
<evidence type="ECO:0000313" key="3">
    <source>
        <dbReference type="EMBL" id="TFU19876.1"/>
    </source>
</evidence>
<dbReference type="EMBL" id="SPQC01000093">
    <property type="protein sequence ID" value="TFU19234.1"/>
    <property type="molecule type" value="Genomic_DNA"/>
</dbReference>
<dbReference type="Pfam" id="PF13333">
    <property type="entry name" value="rve_2"/>
    <property type="match status" value="1"/>
</dbReference>
<sequence>QAVDDYIYWYNNGRLQERLKGLAPMGYRSQALAALTV</sequence>
<dbReference type="EMBL" id="SPQC01000051">
    <property type="protein sequence ID" value="TFU20654.1"/>
    <property type="molecule type" value="Genomic_DNA"/>
</dbReference>
<evidence type="ECO:0000313" key="2">
    <source>
        <dbReference type="EMBL" id="TFU19234.1"/>
    </source>
</evidence>
<reference evidence="3 11" key="1">
    <citation type="submission" date="2019-03" db="EMBL/GenBank/DDBJ databases">
        <title>Diversity of the mouse oral microbiome.</title>
        <authorList>
            <person name="Joseph S."/>
            <person name="Aduse-Opoku J."/>
            <person name="Curtis M."/>
            <person name="Wade W."/>
            <person name="Hashim A."/>
        </authorList>
    </citation>
    <scope>NUCLEOTIDE SEQUENCE [LARGE SCALE GENOMIC DNA]</scope>
    <source>
        <strain evidence="3">Irhom_31</strain>
        <strain evidence="11">irhom_31</strain>
    </source>
</reference>
<dbReference type="GO" id="GO:0015074">
    <property type="term" value="P:DNA integration"/>
    <property type="evidence" value="ECO:0007669"/>
    <property type="project" value="InterPro"/>
</dbReference>
<feature type="domain" description="Integrase catalytic" evidence="1">
    <location>
        <begin position="1"/>
        <end position="32"/>
    </location>
</feature>
<dbReference type="InterPro" id="IPR001584">
    <property type="entry name" value="Integrase_cat-core"/>
</dbReference>
<organism evidence="3 11">
    <name type="scientific">Rothia nasimurium</name>
    <dbReference type="NCBI Taxonomy" id="85336"/>
    <lineage>
        <taxon>Bacteria</taxon>
        <taxon>Bacillati</taxon>
        <taxon>Actinomycetota</taxon>
        <taxon>Actinomycetes</taxon>
        <taxon>Micrococcales</taxon>
        <taxon>Micrococcaceae</taxon>
        <taxon>Rothia</taxon>
    </lineage>
</organism>
<protein>
    <recommendedName>
        <fullName evidence="1">Integrase catalytic domain-containing protein</fullName>
    </recommendedName>
</protein>
<evidence type="ECO:0000259" key="1">
    <source>
        <dbReference type="Pfam" id="PF13333"/>
    </source>
</evidence>
<evidence type="ECO:0000313" key="8">
    <source>
        <dbReference type="EMBL" id="TFU23067.1"/>
    </source>
</evidence>
<dbReference type="EMBL" id="SPQC01000023">
    <property type="protein sequence ID" value="TFU22061.1"/>
    <property type="molecule type" value="Genomic_DNA"/>
</dbReference>
<proteinExistence type="predicted"/>
<comment type="caution">
    <text evidence="3">The sequence shown here is derived from an EMBL/GenBank/DDBJ whole genome shotgun (WGS) entry which is preliminary data.</text>
</comment>
<evidence type="ECO:0000313" key="9">
    <source>
        <dbReference type="EMBL" id="TFU23548.1"/>
    </source>
</evidence>
<dbReference type="EMBL" id="SPQC01000070">
    <property type="protein sequence ID" value="TFU19876.1"/>
    <property type="molecule type" value="Genomic_DNA"/>
</dbReference>
<feature type="non-terminal residue" evidence="3">
    <location>
        <position position="1"/>
    </location>
</feature>
<dbReference type="EMBL" id="SPQC01000060">
    <property type="protein sequence ID" value="TFU20334.1"/>
    <property type="molecule type" value="Genomic_DNA"/>
</dbReference>
<dbReference type="Proteomes" id="UP000297951">
    <property type="component" value="Unassembled WGS sequence"/>
</dbReference>
<dbReference type="RefSeq" id="WP_135011154.1">
    <property type="nucleotide sequence ID" value="NZ_JADGLK010000002.1"/>
</dbReference>
<dbReference type="EMBL" id="SPQC01000011">
    <property type="protein sequence ID" value="TFU23067.1"/>
    <property type="molecule type" value="Genomic_DNA"/>
</dbReference>
<dbReference type="EMBL" id="SPQC01000048">
    <property type="protein sequence ID" value="TFU20730.1"/>
    <property type="molecule type" value="Genomic_DNA"/>
</dbReference>
<evidence type="ECO:0000313" key="11">
    <source>
        <dbReference type="Proteomes" id="UP000297951"/>
    </source>
</evidence>
<dbReference type="EMBL" id="SPQC01000002">
    <property type="protein sequence ID" value="TFU24199.1"/>
    <property type="molecule type" value="Genomic_DNA"/>
</dbReference>